<dbReference type="InterPro" id="IPR005269">
    <property type="entry name" value="LOG"/>
</dbReference>
<dbReference type="PANTHER" id="PTHR31223:SF70">
    <property type="entry name" value="LOG FAMILY PROTEIN YJL055W"/>
    <property type="match status" value="1"/>
</dbReference>
<evidence type="ECO:0000313" key="2">
    <source>
        <dbReference type="Proteomes" id="UP001056384"/>
    </source>
</evidence>
<proteinExistence type="predicted"/>
<dbReference type="InterPro" id="IPR031100">
    <property type="entry name" value="LOG_fam"/>
</dbReference>
<dbReference type="GO" id="GO:0016799">
    <property type="term" value="F:hydrolase activity, hydrolyzing N-glycosyl compounds"/>
    <property type="evidence" value="ECO:0007669"/>
    <property type="project" value="TreeGrafter"/>
</dbReference>
<evidence type="ECO:0000313" key="1">
    <source>
        <dbReference type="EMBL" id="USW55834.1"/>
    </source>
</evidence>
<dbReference type="EMBL" id="CP099425">
    <property type="protein sequence ID" value="USW55834.1"/>
    <property type="molecule type" value="Genomic_DNA"/>
</dbReference>
<sequence>MGSIADESSKPIVVCVFCGTSAGNGPEHIKAARALAHGMAKNNIKLVFGGGTSGLMGEVAKEIVRLSGPENVTGVIPQALMAFERKYTNDEDSAANGMEEQKKDDDEKFGKTIVVQDMHTRKKTMVDEVRAGGPGSGFVALSGGYGTMEELMEIVTWNQLGIHDKPVVLFNVDGYYDGLLQWVKKAVGTGFVAEGNATIMAEATTARDVLLRLADYENAEGRLQLDWEEQ</sequence>
<accession>A0A9Q9AUV2</accession>
<dbReference type="AlphaFoldDB" id="A0A9Q9AUV2"/>
<dbReference type="Gene3D" id="3.40.50.450">
    <property type="match status" value="1"/>
</dbReference>
<dbReference type="NCBIfam" id="TIGR00730">
    <property type="entry name" value="Rossman fold protein, TIGR00730 family"/>
    <property type="match status" value="1"/>
</dbReference>
<protein>
    <submittedName>
        <fullName evidence="1">LOG family protein</fullName>
    </submittedName>
</protein>
<dbReference type="FunFam" id="3.40.50.450:FF:000018">
    <property type="entry name" value="Lysine decarboxylase-like protein"/>
    <property type="match status" value="1"/>
</dbReference>
<dbReference type="GO" id="GO:0005829">
    <property type="term" value="C:cytosol"/>
    <property type="evidence" value="ECO:0007669"/>
    <property type="project" value="TreeGrafter"/>
</dbReference>
<reference evidence="1" key="1">
    <citation type="submission" date="2022-06" db="EMBL/GenBank/DDBJ databases">
        <title>Complete genome sequences of two strains of the flax pathogen Septoria linicola.</title>
        <authorList>
            <person name="Lapalu N."/>
            <person name="Simon A."/>
            <person name="Demenou B."/>
            <person name="Paumier D."/>
            <person name="Guillot M.-P."/>
            <person name="Gout L."/>
            <person name="Valade R."/>
        </authorList>
    </citation>
    <scope>NUCLEOTIDE SEQUENCE</scope>
    <source>
        <strain evidence="1">SE15195</strain>
    </source>
</reference>
<dbReference type="GO" id="GO:0009691">
    <property type="term" value="P:cytokinin biosynthetic process"/>
    <property type="evidence" value="ECO:0007669"/>
    <property type="project" value="InterPro"/>
</dbReference>
<dbReference type="Pfam" id="PF03641">
    <property type="entry name" value="Lysine_decarbox"/>
    <property type="match status" value="1"/>
</dbReference>
<name>A0A9Q9AUV2_9PEZI</name>
<dbReference type="SUPFAM" id="SSF102405">
    <property type="entry name" value="MCP/YpsA-like"/>
    <property type="match status" value="1"/>
</dbReference>
<keyword evidence="2" id="KW-1185">Reference proteome</keyword>
<dbReference type="Proteomes" id="UP001056384">
    <property type="component" value="Chromosome 8"/>
</dbReference>
<dbReference type="PANTHER" id="PTHR31223">
    <property type="entry name" value="LOG FAMILY PROTEIN YJL055W"/>
    <property type="match status" value="1"/>
</dbReference>
<dbReference type="OrthoDB" id="414463at2759"/>
<gene>
    <name evidence="1" type="ORF">Slin15195_G091530</name>
</gene>
<organism evidence="1 2">
    <name type="scientific">Septoria linicola</name>
    <dbReference type="NCBI Taxonomy" id="215465"/>
    <lineage>
        <taxon>Eukaryota</taxon>
        <taxon>Fungi</taxon>
        <taxon>Dikarya</taxon>
        <taxon>Ascomycota</taxon>
        <taxon>Pezizomycotina</taxon>
        <taxon>Dothideomycetes</taxon>
        <taxon>Dothideomycetidae</taxon>
        <taxon>Mycosphaerellales</taxon>
        <taxon>Mycosphaerellaceae</taxon>
        <taxon>Septoria</taxon>
    </lineage>
</organism>